<dbReference type="Proteomes" id="UP000183639">
    <property type="component" value="Unassembled WGS sequence"/>
</dbReference>
<dbReference type="InterPro" id="IPR000305">
    <property type="entry name" value="GIY-YIG_endonuc"/>
</dbReference>
<dbReference type="InterPro" id="IPR038476">
    <property type="entry name" value="UvrC_RNase_H_dom_sf"/>
</dbReference>
<evidence type="ECO:0000313" key="10">
    <source>
        <dbReference type="EMBL" id="SFH62287.1"/>
    </source>
</evidence>
<dbReference type="InterPro" id="IPR036876">
    <property type="entry name" value="UVR_dom_sf"/>
</dbReference>
<dbReference type="NCBIfam" id="TIGR00194">
    <property type="entry name" value="uvrC"/>
    <property type="match status" value="1"/>
</dbReference>
<dbReference type="PROSITE" id="PS50164">
    <property type="entry name" value="GIY_YIG"/>
    <property type="match status" value="1"/>
</dbReference>
<evidence type="ECO:0000259" key="9">
    <source>
        <dbReference type="PROSITE" id="PS50165"/>
    </source>
</evidence>
<dbReference type="InterPro" id="IPR004791">
    <property type="entry name" value="UvrC"/>
</dbReference>
<keyword evidence="3 6" id="KW-0228">DNA excision</keyword>
<dbReference type="GO" id="GO:0006289">
    <property type="term" value="P:nucleotide-excision repair"/>
    <property type="evidence" value="ECO:0007669"/>
    <property type="project" value="UniProtKB-UniRule"/>
</dbReference>
<comment type="subunit">
    <text evidence="6">Interacts with UvrB in an incision complex.</text>
</comment>
<dbReference type="InterPro" id="IPR001943">
    <property type="entry name" value="UVR_dom"/>
</dbReference>
<keyword evidence="1 6" id="KW-0963">Cytoplasm</keyword>
<evidence type="ECO:0000259" key="8">
    <source>
        <dbReference type="PROSITE" id="PS50164"/>
    </source>
</evidence>
<dbReference type="FunFam" id="3.40.1440.10:FF:000001">
    <property type="entry name" value="UvrABC system protein C"/>
    <property type="match status" value="1"/>
</dbReference>
<dbReference type="HAMAP" id="MF_00203">
    <property type="entry name" value="UvrC"/>
    <property type="match status" value="1"/>
</dbReference>
<reference evidence="10 11" key="1">
    <citation type="submission" date="2016-10" db="EMBL/GenBank/DDBJ databases">
        <authorList>
            <person name="de Groot N.N."/>
        </authorList>
    </citation>
    <scope>NUCLEOTIDE SEQUENCE [LARGE SCALE GENOMIC DNA]</scope>
    <source>
        <strain evidence="10 11">Z108</strain>
    </source>
</reference>
<feature type="domain" description="GIY-YIG" evidence="8">
    <location>
        <begin position="14"/>
        <end position="93"/>
    </location>
</feature>
<evidence type="ECO:0000256" key="4">
    <source>
        <dbReference type="ARBA" id="ARBA00022881"/>
    </source>
</evidence>
<keyword evidence="5 6" id="KW-0234">DNA repair</keyword>
<evidence type="ECO:0000256" key="6">
    <source>
        <dbReference type="HAMAP-Rule" id="MF_00203"/>
    </source>
</evidence>
<dbReference type="Gene3D" id="1.10.150.20">
    <property type="entry name" value="5' to 3' exonuclease, C-terminal subdomain"/>
    <property type="match status" value="1"/>
</dbReference>
<dbReference type="SUPFAM" id="SSF46600">
    <property type="entry name" value="C-terminal UvrC-binding domain of UvrB"/>
    <property type="match status" value="1"/>
</dbReference>
<dbReference type="Gene3D" id="3.40.1440.10">
    <property type="entry name" value="GIY-YIG endonuclease"/>
    <property type="match status" value="1"/>
</dbReference>
<dbReference type="EMBL" id="FOQK01000001">
    <property type="protein sequence ID" value="SFH62287.1"/>
    <property type="molecule type" value="Genomic_DNA"/>
</dbReference>
<evidence type="ECO:0000256" key="3">
    <source>
        <dbReference type="ARBA" id="ARBA00022769"/>
    </source>
</evidence>
<feature type="domain" description="UVR" evidence="7">
    <location>
        <begin position="199"/>
        <end position="234"/>
    </location>
</feature>
<dbReference type="PANTHER" id="PTHR30562:SF1">
    <property type="entry name" value="UVRABC SYSTEM PROTEIN C"/>
    <property type="match status" value="1"/>
</dbReference>
<feature type="domain" description="UvrC family homology region profile" evidence="9">
    <location>
        <begin position="250"/>
        <end position="479"/>
    </location>
</feature>
<dbReference type="RefSeq" id="WP_075441309.1">
    <property type="nucleotide sequence ID" value="NZ_FOQK01000001.1"/>
</dbReference>
<dbReference type="InterPro" id="IPR001162">
    <property type="entry name" value="UvrC_RNase_H_dom"/>
</dbReference>
<accession>A0A1I3BJ22</accession>
<evidence type="ECO:0000313" key="11">
    <source>
        <dbReference type="Proteomes" id="UP000183639"/>
    </source>
</evidence>
<dbReference type="Pfam" id="PF08459">
    <property type="entry name" value="UvrC_RNaseH_dom"/>
    <property type="match status" value="1"/>
</dbReference>
<dbReference type="AlphaFoldDB" id="A0A1I3BJ22"/>
<evidence type="ECO:0000256" key="2">
    <source>
        <dbReference type="ARBA" id="ARBA00022763"/>
    </source>
</evidence>
<sequence length="616" mass="70247">MNETVEEKLKLLPDKPGVYIMKNEQGKIIYVGKAVVLKNRVRQYFQSNKNHTPKVRAMVSHIADFEIIMTHSEVEALILECNLIKKHRPRYNISLKDDKSYPYVKVTVQEDFPRVFITRRVLKDGARYFGPYTNATAVHESLKLLRRLFPLRTCRHLQERPCLEYHIKRCLAPCAGKVEKDDYDAMIRAVLLFLEGRTDDVERELQFRMEAAADAYHFELAARLRDQLLAVRKVAEKQNIVTGSGDQDAVGMARSEIGVVVQIFFIRAGKMIGREHFLLQSTEEESDEAILAAFLQQYYHRAAFIPREVLLPLELPAAERELLEAWLSEKKRKAKVQILCPQRGTKHDIVAMAAGNAQKYLADEAARIKQANDQTRGAVEELGRYLGLRNPPDRMECFDISHIQGSETVASMVVFEGGLPKKSDYRRFKIQSTEGKPDDFLSMREVTTRRYVGLPENELPDLIVIDGGKGQLSSALEIIRQHAGHKKVPVVGLAKQFELVFREGESEPVVLPRHSQALYLIQRISDEAHRFAITYHRKLRGKRNLVSVLDHIVGIGPKRRQALWSHFGTLSRIKAAGVEELMAAPGMNRPAAEAVFNFFLAQQEFRGKDKDINENS</sequence>
<dbReference type="Pfam" id="PF22920">
    <property type="entry name" value="UvrC_RNaseH"/>
    <property type="match status" value="1"/>
</dbReference>
<evidence type="ECO:0000256" key="5">
    <source>
        <dbReference type="ARBA" id="ARBA00023204"/>
    </source>
</evidence>
<dbReference type="PROSITE" id="PS50165">
    <property type="entry name" value="UVRC"/>
    <property type="match status" value="1"/>
</dbReference>
<name>A0A1I3BJ22_SELRU</name>
<dbReference type="Pfam" id="PF02151">
    <property type="entry name" value="UVR"/>
    <property type="match status" value="1"/>
</dbReference>
<dbReference type="GO" id="GO:0009432">
    <property type="term" value="P:SOS response"/>
    <property type="evidence" value="ECO:0007669"/>
    <property type="project" value="UniProtKB-UniRule"/>
</dbReference>
<dbReference type="Pfam" id="PF01541">
    <property type="entry name" value="GIY-YIG"/>
    <property type="match status" value="1"/>
</dbReference>
<keyword evidence="6" id="KW-0742">SOS response</keyword>
<dbReference type="CDD" id="cd10434">
    <property type="entry name" value="GIY-YIG_UvrC_Cho"/>
    <property type="match status" value="1"/>
</dbReference>
<dbReference type="InterPro" id="IPR010994">
    <property type="entry name" value="RuvA_2-like"/>
</dbReference>
<organism evidence="10 11">
    <name type="scientific">Selenomonas ruminantium</name>
    <dbReference type="NCBI Taxonomy" id="971"/>
    <lineage>
        <taxon>Bacteria</taxon>
        <taxon>Bacillati</taxon>
        <taxon>Bacillota</taxon>
        <taxon>Negativicutes</taxon>
        <taxon>Selenomonadales</taxon>
        <taxon>Selenomonadaceae</taxon>
        <taxon>Selenomonas</taxon>
    </lineage>
</organism>
<dbReference type="GO" id="GO:0009380">
    <property type="term" value="C:excinuclease repair complex"/>
    <property type="evidence" value="ECO:0007669"/>
    <property type="project" value="InterPro"/>
</dbReference>
<dbReference type="SUPFAM" id="SSF82771">
    <property type="entry name" value="GIY-YIG endonuclease"/>
    <property type="match status" value="1"/>
</dbReference>
<evidence type="ECO:0000256" key="1">
    <source>
        <dbReference type="ARBA" id="ARBA00022490"/>
    </source>
</evidence>
<keyword evidence="4 6" id="KW-0267">Excision nuclease</keyword>
<dbReference type="PANTHER" id="PTHR30562">
    <property type="entry name" value="UVRC/OXIDOREDUCTASE"/>
    <property type="match status" value="1"/>
</dbReference>
<dbReference type="InterPro" id="IPR050066">
    <property type="entry name" value="UvrABC_protein_C"/>
</dbReference>
<dbReference type="InterPro" id="IPR035901">
    <property type="entry name" value="GIY-YIG_endonuc_sf"/>
</dbReference>
<dbReference type="PROSITE" id="PS50151">
    <property type="entry name" value="UVR"/>
    <property type="match status" value="1"/>
</dbReference>
<comment type="subcellular location">
    <subcellularLocation>
        <location evidence="6">Cytoplasm</location>
    </subcellularLocation>
</comment>
<dbReference type="GO" id="GO:0009381">
    <property type="term" value="F:excinuclease ABC activity"/>
    <property type="evidence" value="ECO:0007669"/>
    <property type="project" value="UniProtKB-UniRule"/>
</dbReference>
<dbReference type="GO" id="GO:0003677">
    <property type="term" value="F:DNA binding"/>
    <property type="evidence" value="ECO:0007669"/>
    <property type="project" value="UniProtKB-UniRule"/>
</dbReference>
<dbReference type="Gene3D" id="3.30.420.340">
    <property type="entry name" value="UvrC, RNAse H endonuclease domain"/>
    <property type="match status" value="1"/>
</dbReference>
<proteinExistence type="inferred from homology"/>
<dbReference type="OrthoDB" id="9804933at2"/>
<dbReference type="SUPFAM" id="SSF47781">
    <property type="entry name" value="RuvA domain 2-like"/>
    <property type="match status" value="1"/>
</dbReference>
<protein>
    <recommendedName>
        <fullName evidence="6">UvrABC system protein C</fullName>
        <shortName evidence="6">Protein UvrC</shortName>
    </recommendedName>
    <alternativeName>
        <fullName evidence="6">Excinuclease ABC subunit C</fullName>
    </alternativeName>
</protein>
<dbReference type="GO" id="GO:0005737">
    <property type="term" value="C:cytoplasm"/>
    <property type="evidence" value="ECO:0007669"/>
    <property type="project" value="UniProtKB-SubCell"/>
</dbReference>
<evidence type="ECO:0000259" key="7">
    <source>
        <dbReference type="PROSITE" id="PS50151"/>
    </source>
</evidence>
<comment type="function">
    <text evidence="6">The UvrABC repair system catalyzes the recognition and processing of DNA lesions. UvrC both incises the 5' and 3' sides of the lesion. The N-terminal half is responsible for the 3' incision and the C-terminal half is responsible for the 5' incision.</text>
</comment>
<comment type="similarity">
    <text evidence="6">Belongs to the UvrC family.</text>
</comment>
<dbReference type="InterPro" id="IPR047296">
    <property type="entry name" value="GIY-YIG_UvrC_Cho"/>
</dbReference>
<gene>
    <name evidence="6" type="primary">uvrC</name>
    <name evidence="10" type="ORF">SAMN04487861_10116</name>
</gene>
<dbReference type="NCBIfam" id="NF001824">
    <property type="entry name" value="PRK00558.1-5"/>
    <property type="match status" value="1"/>
</dbReference>
<dbReference type="SMART" id="SM00465">
    <property type="entry name" value="GIYc"/>
    <property type="match status" value="1"/>
</dbReference>
<dbReference type="Pfam" id="PF14520">
    <property type="entry name" value="HHH_5"/>
    <property type="match status" value="1"/>
</dbReference>
<keyword evidence="2 6" id="KW-0227">DNA damage</keyword>